<dbReference type="AlphaFoldDB" id="A0AAV1K301"/>
<gene>
    <name evidence="1" type="ORF">LNINA_LOCUS14932</name>
</gene>
<dbReference type="InterPro" id="IPR051147">
    <property type="entry name" value="CFAP_domain-containing"/>
</dbReference>
<proteinExistence type="predicted"/>
<accession>A0AAV1K301</accession>
<evidence type="ECO:0000313" key="2">
    <source>
        <dbReference type="Proteomes" id="UP001497472"/>
    </source>
</evidence>
<sequence length="413" mass="48080">MDKKKVKGYSRTVTGVKLPPIEATEKAGEVKTILDTDPHFYSLIDGRPIRPNKSILKYKQDIKNIALKRTVHGFLVDEILRINREIELERKKYETATKHFDEYQYSFDKFLAHDNNKTIAVMKKSDNLSKDLSRQIEEHKKANYEYASLKSKLQYIDETLQILLSFQNFLYNAAPIMWRETVAKPTVKSEIFSSESNIFCKLDIDALTERLNVLPPPCLYFKTPDQLVDVFGALEKQNLNYLLVTEELNAEKQQFLKSVQRLKSVIDSELNYIQQKISETEDTIQCNKSREAELKCSFFKILNENIRYLISSETALQILNYVEFTFEQTIAQNDTNLSPLEMMSCLEREFDNIMLDLTAFDLDEIKRIEKEIYSGGVIEIKKAKVANKLLKNVDKLSRRMKSAYEPTKKPILF</sequence>
<dbReference type="Proteomes" id="UP001497472">
    <property type="component" value="Unassembled WGS sequence"/>
</dbReference>
<evidence type="ECO:0008006" key="3">
    <source>
        <dbReference type="Google" id="ProtNLM"/>
    </source>
</evidence>
<dbReference type="EMBL" id="CAVLEF010000283">
    <property type="protein sequence ID" value="CAK1556165.1"/>
    <property type="molecule type" value="Genomic_DNA"/>
</dbReference>
<organism evidence="1 2">
    <name type="scientific">Leptosia nina</name>
    <dbReference type="NCBI Taxonomy" id="320188"/>
    <lineage>
        <taxon>Eukaryota</taxon>
        <taxon>Metazoa</taxon>
        <taxon>Ecdysozoa</taxon>
        <taxon>Arthropoda</taxon>
        <taxon>Hexapoda</taxon>
        <taxon>Insecta</taxon>
        <taxon>Pterygota</taxon>
        <taxon>Neoptera</taxon>
        <taxon>Endopterygota</taxon>
        <taxon>Lepidoptera</taxon>
        <taxon>Glossata</taxon>
        <taxon>Ditrysia</taxon>
        <taxon>Papilionoidea</taxon>
        <taxon>Pieridae</taxon>
        <taxon>Pierinae</taxon>
        <taxon>Leptosia</taxon>
    </lineage>
</organism>
<evidence type="ECO:0000313" key="1">
    <source>
        <dbReference type="EMBL" id="CAK1556165.1"/>
    </source>
</evidence>
<reference evidence="1 2" key="1">
    <citation type="submission" date="2023-11" db="EMBL/GenBank/DDBJ databases">
        <authorList>
            <person name="Okamura Y."/>
        </authorList>
    </citation>
    <scope>NUCLEOTIDE SEQUENCE [LARGE SCALE GENOMIC DNA]</scope>
</reference>
<protein>
    <recommendedName>
        <fullName evidence="3">DUF4200 domain-containing protein</fullName>
    </recommendedName>
</protein>
<dbReference type="PANTHER" id="PTHR21683">
    <property type="entry name" value="COILED-COIL DOMAIN-CONTAINING PROTEIN 42 LIKE-2-LIKE-RELATED"/>
    <property type="match status" value="1"/>
</dbReference>
<dbReference type="PANTHER" id="PTHR21683:SF3">
    <property type="entry name" value="CILIA AND FLAGELLA ASSOCIATED PROTEIN 100"/>
    <property type="match status" value="1"/>
</dbReference>
<comment type="caution">
    <text evidence="1">The sequence shown here is derived from an EMBL/GenBank/DDBJ whole genome shotgun (WGS) entry which is preliminary data.</text>
</comment>
<keyword evidence="2" id="KW-1185">Reference proteome</keyword>
<name>A0AAV1K301_9NEOP</name>